<protein>
    <submittedName>
        <fullName evidence="1">Uncharacterized protein</fullName>
    </submittedName>
</protein>
<gene>
    <name evidence="1" type="ORF">ENSA7_43540</name>
</gene>
<evidence type="ECO:0000313" key="1">
    <source>
        <dbReference type="EMBL" id="PRQ05938.1"/>
    </source>
</evidence>
<dbReference type="AlphaFoldDB" id="A0A2S9YLJ4"/>
<name>A0A2S9YLJ4_9BACT</name>
<dbReference type="RefSeq" id="WP_181233986.1">
    <property type="nucleotide sequence ID" value="NZ_PVNL01000088.1"/>
</dbReference>
<dbReference type="EMBL" id="PVNL01000088">
    <property type="protein sequence ID" value="PRQ05938.1"/>
    <property type="molecule type" value="Genomic_DNA"/>
</dbReference>
<reference evidence="1 2" key="1">
    <citation type="submission" date="2018-03" db="EMBL/GenBank/DDBJ databases">
        <title>Draft Genome Sequences of the Obligatory Marine Myxobacteria Enhygromyxa salina SWB007.</title>
        <authorList>
            <person name="Poehlein A."/>
            <person name="Moghaddam J.A."/>
            <person name="Harms H."/>
            <person name="Alanjari M."/>
            <person name="Koenig G.M."/>
            <person name="Daniel R."/>
            <person name="Schaeberle T.F."/>
        </authorList>
    </citation>
    <scope>NUCLEOTIDE SEQUENCE [LARGE SCALE GENOMIC DNA]</scope>
    <source>
        <strain evidence="1 2">SWB007</strain>
    </source>
</reference>
<organism evidence="1 2">
    <name type="scientific">Enhygromyxa salina</name>
    <dbReference type="NCBI Taxonomy" id="215803"/>
    <lineage>
        <taxon>Bacteria</taxon>
        <taxon>Pseudomonadati</taxon>
        <taxon>Myxococcota</taxon>
        <taxon>Polyangia</taxon>
        <taxon>Nannocystales</taxon>
        <taxon>Nannocystaceae</taxon>
        <taxon>Enhygromyxa</taxon>
    </lineage>
</organism>
<dbReference type="Proteomes" id="UP000238823">
    <property type="component" value="Unassembled WGS sequence"/>
</dbReference>
<accession>A0A2S9YLJ4</accession>
<sequence>MNRYDRQDLEFVRMFVDCVTIRPFLNDLLRLKRTMAMFNRSIAVQQPKDKSTVAA</sequence>
<proteinExistence type="predicted"/>
<comment type="caution">
    <text evidence="1">The sequence shown here is derived from an EMBL/GenBank/DDBJ whole genome shotgun (WGS) entry which is preliminary data.</text>
</comment>
<evidence type="ECO:0000313" key="2">
    <source>
        <dbReference type="Proteomes" id="UP000238823"/>
    </source>
</evidence>